<evidence type="ECO:0000256" key="1">
    <source>
        <dbReference type="ARBA" id="ARBA00004496"/>
    </source>
</evidence>
<evidence type="ECO:0000256" key="3">
    <source>
        <dbReference type="ARBA" id="ARBA00022490"/>
    </source>
</evidence>
<reference evidence="7" key="1">
    <citation type="submission" date="2021-03" db="EMBL/GenBank/DDBJ databases">
        <authorList>
            <person name="Li Z."/>
            <person name="Yang C."/>
        </authorList>
    </citation>
    <scope>NUCLEOTIDE SEQUENCE</scope>
    <source>
        <strain evidence="7">Dzin_1.0</strain>
        <tissue evidence="7">Leaf</tissue>
    </source>
</reference>
<dbReference type="PANTHER" id="PTHR15830">
    <property type="entry name" value="TELOMERE LENGTH REGULATION PROTEIN TEL2 FAMILY MEMBER"/>
    <property type="match status" value="1"/>
</dbReference>
<feature type="domain" description="TELO2 ARM repeat" evidence="6">
    <location>
        <begin position="280"/>
        <end position="519"/>
    </location>
</feature>
<dbReference type="InterPro" id="IPR038528">
    <property type="entry name" value="TEL2_C_sf"/>
</dbReference>
<comment type="caution">
    <text evidence="7">The sequence shown here is derived from an EMBL/GenBank/DDBJ whole genome shotgun (WGS) entry which is preliminary data.</text>
</comment>
<organism evidence="7 8">
    <name type="scientific">Dioscorea zingiberensis</name>
    <dbReference type="NCBI Taxonomy" id="325984"/>
    <lineage>
        <taxon>Eukaryota</taxon>
        <taxon>Viridiplantae</taxon>
        <taxon>Streptophyta</taxon>
        <taxon>Embryophyta</taxon>
        <taxon>Tracheophyta</taxon>
        <taxon>Spermatophyta</taxon>
        <taxon>Magnoliopsida</taxon>
        <taxon>Liliopsida</taxon>
        <taxon>Dioscoreales</taxon>
        <taxon>Dioscoreaceae</taxon>
        <taxon>Dioscorea</taxon>
    </lineage>
</organism>
<keyword evidence="8" id="KW-1185">Reference proteome</keyword>
<dbReference type="EMBL" id="JAGGNH010000003">
    <property type="protein sequence ID" value="KAJ0976961.1"/>
    <property type="molecule type" value="Genomic_DNA"/>
</dbReference>
<evidence type="ECO:0000256" key="2">
    <source>
        <dbReference type="ARBA" id="ARBA00006133"/>
    </source>
</evidence>
<comment type="subcellular location">
    <subcellularLocation>
        <location evidence="1">Cytoplasm</location>
    </subcellularLocation>
</comment>
<dbReference type="GO" id="GO:0042162">
    <property type="term" value="F:telomeric DNA binding"/>
    <property type="evidence" value="ECO:0007669"/>
    <property type="project" value="TreeGrafter"/>
</dbReference>
<dbReference type="GO" id="GO:0005829">
    <property type="term" value="C:cytosol"/>
    <property type="evidence" value="ECO:0007669"/>
    <property type="project" value="TreeGrafter"/>
</dbReference>
<feature type="region of interest" description="Disordered" evidence="4">
    <location>
        <begin position="570"/>
        <end position="624"/>
    </location>
</feature>
<dbReference type="OrthoDB" id="10258062at2759"/>
<dbReference type="Gene3D" id="1.25.40.720">
    <property type="entry name" value="Telomere length regulation protein 2, C-terminal domain"/>
    <property type="match status" value="1"/>
</dbReference>
<evidence type="ECO:0000256" key="4">
    <source>
        <dbReference type="SAM" id="MobiDB-lite"/>
    </source>
</evidence>
<keyword evidence="3" id="KW-0963">Cytoplasm</keyword>
<name>A0A9D5CP86_9LILI</name>
<gene>
    <name evidence="7" type="ORF">J5N97_012435</name>
</gene>
<accession>A0A9D5CP86</accession>
<dbReference type="InterPro" id="IPR051970">
    <property type="entry name" value="TEL2_Regulation"/>
</dbReference>
<evidence type="ECO:0008006" key="9">
    <source>
        <dbReference type="Google" id="ProtNLM"/>
    </source>
</evidence>
<dbReference type="Pfam" id="PF25320">
    <property type="entry name" value="TELO2_ARM"/>
    <property type="match status" value="1"/>
</dbReference>
<evidence type="ECO:0000259" key="5">
    <source>
        <dbReference type="Pfam" id="PF10193"/>
    </source>
</evidence>
<dbReference type="AlphaFoldDB" id="A0A9D5CP86"/>
<dbReference type="Pfam" id="PF10193">
    <property type="entry name" value="Telomere_reg-2"/>
    <property type="match status" value="1"/>
</dbReference>
<feature type="domain" description="Telomere length regulation protein conserved" evidence="5">
    <location>
        <begin position="634"/>
        <end position="744"/>
    </location>
</feature>
<proteinExistence type="inferred from homology"/>
<evidence type="ECO:0000259" key="6">
    <source>
        <dbReference type="Pfam" id="PF25320"/>
    </source>
</evidence>
<dbReference type="InterPro" id="IPR057348">
    <property type="entry name" value="TELO2_ARM"/>
</dbReference>
<dbReference type="InterPro" id="IPR019337">
    <property type="entry name" value="Telomere_length_regulation_dom"/>
</dbReference>
<dbReference type="GO" id="GO:0051083">
    <property type="term" value="P:'de novo' cotranslational protein folding"/>
    <property type="evidence" value="ECO:0007669"/>
    <property type="project" value="TreeGrafter"/>
</dbReference>
<comment type="similarity">
    <text evidence="2">Belongs to the TEL2 family.</text>
</comment>
<sequence>MEKENSAHRKRRRELETLLLQRVEDVCSTIAAGKQADEVILALHSLAVLLFPVDPSLLSGCLDERHKSHICDTKVSTDAERDEYWHVFYYGAAFPTISRILLYNVAPNWLVQFPISARMVVYDVFFVKGPQDEIVQALVPGLMRNGTNDADHNAVCANIERLLVLCLLENKGVQDMVRSISVTHDTGESVSGLSRPRNLAFISMLAQSLASIPDKARVKASSALSSHKFFQKVVLQLLDGAAERATNLPYRADAVDGTTIDPAFLFVGETFTRICRRGSADILVAEVIARLLKHVRQCSLLGGDFTALDLVQSQPETLFWLKMMETITDQYTVERFSDSLLRQLPQQNLSDAEAYLTFWLLFNQLFKHQTGIRGMFIDKFLFRKVFPICCLKWILQISVFECSPYAGIHMNQKREDFMEIVHRLVSTWSRREFTQSVSIEQQAYITAAVGFCLERMSKQELESTKDILHSILQGVSCRLESPIHLVRKMASSIALVFSKIVDPKNPLYLDDDHSETVDWEFGLSSLRKEIVVAANESKSSSKKKKHTGRIKGKDVKDDFVRDDTKFSGFSDPDKVIDPTLISGGTLHEEKEEDDDDDDDDDNESKNSEASSDSSLQPYDLTDDDSDLQRKISQIGEISAALRKPDDADGVERALSVAERLVRASPDELRHNASDLVRALVHVRCSDVAIEGEEDSAEDKRQKALIALLVTCPFESLDAVTKLLYSPNVDVSQRILIIDVMTDAALELADSKIMRVEHHQRNLISTVSGSQPWFIPSSKGPHGAGPWKEILETGTSLNWSYRYERQLPSRPGQVKMGKSRRFSLRMAKDSIQEWSKNKFPLYAAAFMLPAMQGFDKVRHGVDLLNRDFIVLGKLIYMLGVCMKCMALHPEASVLAPSLLEMLRSREISHHAEAYVRRSVLFAASCILAALHPSFVASALIEGNEEISKGLEWVRTLALHVAEHDPDTECSTMAMRCLQLHAEMALQASRALESADCFRAKASALPSKSDNIIIPSSSMKFHL</sequence>
<reference evidence="7" key="2">
    <citation type="journal article" date="2022" name="Hortic Res">
        <title>The genome of Dioscorea zingiberensis sheds light on the biosynthesis, origin and evolution of the medicinally important diosgenin saponins.</title>
        <authorList>
            <person name="Li Y."/>
            <person name="Tan C."/>
            <person name="Li Z."/>
            <person name="Guo J."/>
            <person name="Li S."/>
            <person name="Chen X."/>
            <person name="Wang C."/>
            <person name="Dai X."/>
            <person name="Yang H."/>
            <person name="Song W."/>
            <person name="Hou L."/>
            <person name="Xu J."/>
            <person name="Tong Z."/>
            <person name="Xu A."/>
            <person name="Yuan X."/>
            <person name="Wang W."/>
            <person name="Yang Q."/>
            <person name="Chen L."/>
            <person name="Sun Z."/>
            <person name="Wang K."/>
            <person name="Pan B."/>
            <person name="Chen J."/>
            <person name="Bao Y."/>
            <person name="Liu F."/>
            <person name="Qi X."/>
            <person name="Gang D.R."/>
            <person name="Wen J."/>
            <person name="Li J."/>
        </authorList>
    </citation>
    <scope>NUCLEOTIDE SEQUENCE</scope>
    <source>
        <strain evidence="7">Dzin_1.0</strain>
    </source>
</reference>
<evidence type="ECO:0000313" key="7">
    <source>
        <dbReference type="EMBL" id="KAJ0976961.1"/>
    </source>
</evidence>
<feature type="compositionally biased region" description="Acidic residues" evidence="4">
    <location>
        <begin position="590"/>
        <end position="602"/>
    </location>
</feature>
<dbReference type="PANTHER" id="PTHR15830:SF10">
    <property type="entry name" value="TELOMERE LENGTH REGULATION PROTEIN TEL2 HOMOLOG"/>
    <property type="match status" value="1"/>
</dbReference>
<evidence type="ECO:0000313" key="8">
    <source>
        <dbReference type="Proteomes" id="UP001085076"/>
    </source>
</evidence>
<dbReference type="GO" id="GO:0051879">
    <property type="term" value="F:Hsp90 protein binding"/>
    <property type="evidence" value="ECO:0007669"/>
    <property type="project" value="TreeGrafter"/>
</dbReference>
<dbReference type="Proteomes" id="UP001085076">
    <property type="component" value="Miscellaneous, Linkage group lg03"/>
</dbReference>
<protein>
    <recommendedName>
        <fullName evidence="9">Telomere length regulation protein conserved domain-containing protein</fullName>
    </recommendedName>
</protein>